<evidence type="ECO:0000313" key="2">
    <source>
        <dbReference type="Proteomes" id="UP000275777"/>
    </source>
</evidence>
<dbReference type="SUPFAM" id="SSF53927">
    <property type="entry name" value="Cytidine deaminase-like"/>
    <property type="match status" value="1"/>
</dbReference>
<reference evidence="1 2" key="1">
    <citation type="submission" date="2018-12" db="EMBL/GenBank/DDBJ databases">
        <authorList>
            <consortium name="Pathogen Informatics"/>
        </authorList>
    </citation>
    <scope>NUCLEOTIDE SEQUENCE [LARGE SCALE GENOMIC DNA]</scope>
    <source>
        <strain evidence="1 2">NCTC9695</strain>
    </source>
</reference>
<gene>
    <name evidence="1" type="primary">ribD_1</name>
    <name evidence="1" type="ORF">NCTC9695_01758</name>
</gene>
<sequence length="56" mass="5952">MTLEPCSHHGRTPPCAERLVKEGVARVVAAMVDPYHEVSGRASPCCAPPASRRLPG</sequence>
<name>A0A3S5DLA5_CHRVL</name>
<dbReference type="Gene3D" id="3.40.140.10">
    <property type="entry name" value="Cytidine Deaminase, domain 2"/>
    <property type="match status" value="1"/>
</dbReference>
<organism evidence="1 2">
    <name type="scientific">Chromobacterium violaceum</name>
    <dbReference type="NCBI Taxonomy" id="536"/>
    <lineage>
        <taxon>Bacteria</taxon>
        <taxon>Pseudomonadati</taxon>
        <taxon>Pseudomonadota</taxon>
        <taxon>Betaproteobacteria</taxon>
        <taxon>Neisseriales</taxon>
        <taxon>Chromobacteriaceae</taxon>
        <taxon>Chromobacterium</taxon>
    </lineage>
</organism>
<dbReference type="AlphaFoldDB" id="A0A3S5DLA5"/>
<protein>
    <submittedName>
        <fullName evidence="1">Riboflavin biosynthesis protein RibD</fullName>
    </submittedName>
</protein>
<dbReference type="EMBL" id="LR134182">
    <property type="protein sequence ID" value="VEB41337.1"/>
    <property type="molecule type" value="Genomic_DNA"/>
</dbReference>
<dbReference type="Proteomes" id="UP000275777">
    <property type="component" value="Chromosome"/>
</dbReference>
<proteinExistence type="predicted"/>
<dbReference type="InterPro" id="IPR016193">
    <property type="entry name" value="Cytidine_deaminase-like"/>
</dbReference>
<evidence type="ECO:0000313" key="1">
    <source>
        <dbReference type="EMBL" id="VEB41337.1"/>
    </source>
</evidence>
<dbReference type="GO" id="GO:0003824">
    <property type="term" value="F:catalytic activity"/>
    <property type="evidence" value="ECO:0007669"/>
    <property type="project" value="InterPro"/>
</dbReference>
<accession>A0A3S5DLA5</accession>